<feature type="region of interest" description="Disordered" evidence="1">
    <location>
        <begin position="373"/>
        <end position="393"/>
    </location>
</feature>
<feature type="region of interest" description="Disordered" evidence="1">
    <location>
        <begin position="1"/>
        <end position="71"/>
    </location>
</feature>
<feature type="region of interest" description="Disordered" evidence="1">
    <location>
        <begin position="98"/>
        <end position="150"/>
    </location>
</feature>
<dbReference type="AlphaFoldDB" id="A0AAD6YBH9"/>
<protein>
    <submittedName>
        <fullName evidence="2">Uncharacterized protein</fullName>
    </submittedName>
</protein>
<dbReference type="Proteomes" id="UP001219525">
    <property type="component" value="Unassembled WGS sequence"/>
</dbReference>
<feature type="compositionally biased region" description="Basic residues" evidence="1">
    <location>
        <begin position="125"/>
        <end position="134"/>
    </location>
</feature>
<feature type="region of interest" description="Disordered" evidence="1">
    <location>
        <begin position="224"/>
        <end position="304"/>
    </location>
</feature>
<sequence>MYSEDRARKLKRSSTDTALKRKTHSWRPSTTSCTRALSSTSVARWNARARGAPPPRARTRRVERPPSSAPVDARIHARVPLRAAVSATRSALAARACAEPESRAAQQGSTTGGGGSAANDVRSRIGSKPRRHAHYTWPHGTPRATRQPHAHQPNLGVASIRGGLPYSKYFVALSSSTSSPAPPASLFHRLAERRRGPGTDIHRGRLPPRATCSCIARVVTRGSCEEPFKPPGRPLDRGKADEKSGKDAPGAKRHGWGRRREHTKLAAHYLDGPKSPRDQREARNAGKSDKRAAAPSRRKPEATVAGVAAPAILLETRASTRGRECVAEWARGVKSGVRRVRAGTRARETNAKLRRWSGRTAGSTWRYATACSAGGRPSGVAEAGGETREAAGGERRLAAGGNRKRPGKWVAVTEQRTCNGQWESVQPAAVLAVDPWSRRSRGGNHPRSRRQALAVEWRLGCGLGRRDLDNTEAAILCGLSAALPVLGKREKRVAASGGNPRETDRAKHAEGGRERYKGGMRRAVALAGCQRGQGRLVTKRASWVMRGRVSSFSGPVRGFPMSWAAMLLARRAVRGFNLADDYAGGDWYACQWGQAAERRAEAEALVVQER</sequence>
<feature type="compositionally biased region" description="Basic and acidic residues" evidence="1">
    <location>
        <begin position="274"/>
        <end position="292"/>
    </location>
</feature>
<name>A0AAD6YBH9_9AGAR</name>
<evidence type="ECO:0000313" key="3">
    <source>
        <dbReference type="Proteomes" id="UP001219525"/>
    </source>
</evidence>
<gene>
    <name evidence="2" type="ORF">GGX14DRAFT_647451</name>
</gene>
<feature type="compositionally biased region" description="Basic and acidic residues" evidence="1">
    <location>
        <begin position="501"/>
        <end position="513"/>
    </location>
</feature>
<keyword evidence="3" id="KW-1185">Reference proteome</keyword>
<evidence type="ECO:0000256" key="1">
    <source>
        <dbReference type="SAM" id="MobiDB-lite"/>
    </source>
</evidence>
<organism evidence="2 3">
    <name type="scientific">Mycena pura</name>
    <dbReference type="NCBI Taxonomy" id="153505"/>
    <lineage>
        <taxon>Eukaryota</taxon>
        <taxon>Fungi</taxon>
        <taxon>Dikarya</taxon>
        <taxon>Basidiomycota</taxon>
        <taxon>Agaricomycotina</taxon>
        <taxon>Agaricomycetes</taxon>
        <taxon>Agaricomycetidae</taxon>
        <taxon>Agaricales</taxon>
        <taxon>Marasmiineae</taxon>
        <taxon>Mycenaceae</taxon>
        <taxon>Mycena</taxon>
    </lineage>
</organism>
<feature type="compositionally biased region" description="Polar residues" evidence="1">
    <location>
        <begin position="26"/>
        <end position="42"/>
    </location>
</feature>
<accession>A0AAD6YBH9</accession>
<feature type="compositionally biased region" description="Basic and acidic residues" evidence="1">
    <location>
        <begin position="224"/>
        <end position="250"/>
    </location>
</feature>
<feature type="compositionally biased region" description="Basic residues" evidence="1">
    <location>
        <begin position="251"/>
        <end position="262"/>
    </location>
</feature>
<proteinExistence type="predicted"/>
<evidence type="ECO:0000313" key="2">
    <source>
        <dbReference type="EMBL" id="KAJ7204044.1"/>
    </source>
</evidence>
<comment type="caution">
    <text evidence="2">The sequence shown here is derived from an EMBL/GenBank/DDBJ whole genome shotgun (WGS) entry which is preliminary data.</text>
</comment>
<reference evidence="2" key="1">
    <citation type="submission" date="2023-03" db="EMBL/GenBank/DDBJ databases">
        <title>Massive genome expansion in bonnet fungi (Mycena s.s.) driven by repeated elements and novel gene families across ecological guilds.</title>
        <authorList>
            <consortium name="Lawrence Berkeley National Laboratory"/>
            <person name="Harder C.B."/>
            <person name="Miyauchi S."/>
            <person name="Viragh M."/>
            <person name="Kuo A."/>
            <person name="Thoen E."/>
            <person name="Andreopoulos B."/>
            <person name="Lu D."/>
            <person name="Skrede I."/>
            <person name="Drula E."/>
            <person name="Henrissat B."/>
            <person name="Morin E."/>
            <person name="Kohler A."/>
            <person name="Barry K."/>
            <person name="LaButti K."/>
            <person name="Morin E."/>
            <person name="Salamov A."/>
            <person name="Lipzen A."/>
            <person name="Mereny Z."/>
            <person name="Hegedus B."/>
            <person name="Baldrian P."/>
            <person name="Stursova M."/>
            <person name="Weitz H."/>
            <person name="Taylor A."/>
            <person name="Grigoriev I.V."/>
            <person name="Nagy L.G."/>
            <person name="Martin F."/>
            <person name="Kauserud H."/>
        </authorList>
    </citation>
    <scope>NUCLEOTIDE SEQUENCE</scope>
    <source>
        <strain evidence="2">9144</strain>
    </source>
</reference>
<dbReference type="EMBL" id="JARJCW010000048">
    <property type="protein sequence ID" value="KAJ7204044.1"/>
    <property type="molecule type" value="Genomic_DNA"/>
</dbReference>
<feature type="region of interest" description="Disordered" evidence="1">
    <location>
        <begin position="491"/>
        <end position="513"/>
    </location>
</feature>